<name>A0ABV7GPQ1_9RHOB</name>
<dbReference type="Proteomes" id="UP001595632">
    <property type="component" value="Unassembled WGS sequence"/>
</dbReference>
<protein>
    <submittedName>
        <fullName evidence="1">Uncharacterized protein</fullName>
    </submittedName>
</protein>
<sequence length="85" mass="9680">MINPLADSFMIATRTHHSASWEADHPANLRDRELRPRFRAAPMVNRTPADAPGIVRKTRRPLFRLPRLGSLRLFGRRAQAGLPTQ</sequence>
<organism evidence="1 2">
    <name type="scientific">Psychromarinibacter halotolerans</name>
    <dbReference type="NCBI Taxonomy" id="1775175"/>
    <lineage>
        <taxon>Bacteria</taxon>
        <taxon>Pseudomonadati</taxon>
        <taxon>Pseudomonadota</taxon>
        <taxon>Alphaproteobacteria</taxon>
        <taxon>Rhodobacterales</taxon>
        <taxon>Paracoccaceae</taxon>
        <taxon>Psychromarinibacter</taxon>
    </lineage>
</organism>
<proteinExistence type="predicted"/>
<gene>
    <name evidence="1" type="ORF">ACFOGP_05185</name>
</gene>
<dbReference type="EMBL" id="JBHRTB010000010">
    <property type="protein sequence ID" value="MFC3142090.1"/>
    <property type="molecule type" value="Genomic_DNA"/>
</dbReference>
<accession>A0ABV7GPQ1</accession>
<evidence type="ECO:0000313" key="2">
    <source>
        <dbReference type="Proteomes" id="UP001595632"/>
    </source>
</evidence>
<keyword evidence="2" id="KW-1185">Reference proteome</keyword>
<reference evidence="2" key="1">
    <citation type="journal article" date="2019" name="Int. J. Syst. Evol. Microbiol.">
        <title>The Global Catalogue of Microorganisms (GCM) 10K type strain sequencing project: providing services to taxonomists for standard genome sequencing and annotation.</title>
        <authorList>
            <consortium name="The Broad Institute Genomics Platform"/>
            <consortium name="The Broad Institute Genome Sequencing Center for Infectious Disease"/>
            <person name="Wu L."/>
            <person name="Ma J."/>
        </authorList>
    </citation>
    <scope>NUCLEOTIDE SEQUENCE [LARGE SCALE GENOMIC DNA]</scope>
    <source>
        <strain evidence="2">KCTC 52366</strain>
    </source>
</reference>
<evidence type="ECO:0000313" key="1">
    <source>
        <dbReference type="EMBL" id="MFC3142090.1"/>
    </source>
</evidence>
<dbReference type="RefSeq" id="WP_275631670.1">
    <property type="nucleotide sequence ID" value="NZ_JARGYD010000002.1"/>
</dbReference>
<comment type="caution">
    <text evidence="1">The sequence shown here is derived from an EMBL/GenBank/DDBJ whole genome shotgun (WGS) entry which is preliminary data.</text>
</comment>